<dbReference type="RefSeq" id="WP_068847129.1">
    <property type="nucleotide sequence ID" value="NZ_LYDR01000063.1"/>
</dbReference>
<dbReference type="GO" id="GO:0031469">
    <property type="term" value="C:bacterial microcompartment"/>
    <property type="evidence" value="ECO:0007669"/>
    <property type="project" value="UniProtKB-SubCell"/>
</dbReference>
<name>A0A1C3EH99_9PLAN</name>
<dbReference type="PANTHER" id="PTHR36539:SF2">
    <property type="entry name" value="ETHANOLAMINE UTILIZATION PROTEIN"/>
    <property type="match status" value="1"/>
</dbReference>
<dbReference type="STRING" id="1841610.A6X21_19865"/>
<proteinExistence type="predicted"/>
<evidence type="ECO:0000313" key="3">
    <source>
        <dbReference type="EMBL" id="ODA32616.1"/>
    </source>
</evidence>
<dbReference type="InterPro" id="IPR004992">
    <property type="entry name" value="EutN_CcmL"/>
</dbReference>
<accession>A0A1C3EH99</accession>
<comment type="subcellular location">
    <subcellularLocation>
        <location evidence="1">Bacterial microcompartment</location>
    </subcellularLocation>
</comment>
<dbReference type="SUPFAM" id="SSF159133">
    <property type="entry name" value="EutN/CcmL-like"/>
    <property type="match status" value="1"/>
</dbReference>
<comment type="caution">
    <text evidence="3">The sequence shown here is derived from an EMBL/GenBank/DDBJ whole genome shotgun (WGS) entry which is preliminary data.</text>
</comment>
<protein>
    <submittedName>
        <fullName evidence="3">Ethanolamine utilization protein EutN</fullName>
    </submittedName>
</protein>
<dbReference type="CDD" id="cd01614">
    <property type="entry name" value="EutN_CcmL"/>
    <property type="match status" value="1"/>
</dbReference>
<keyword evidence="4" id="KW-1185">Reference proteome</keyword>
<evidence type="ECO:0000256" key="2">
    <source>
        <dbReference type="ARBA" id="ARBA00024446"/>
    </source>
</evidence>
<evidence type="ECO:0000256" key="1">
    <source>
        <dbReference type="ARBA" id="ARBA00024322"/>
    </source>
</evidence>
<reference evidence="3 4" key="1">
    <citation type="submission" date="2016-05" db="EMBL/GenBank/DDBJ databases">
        <title>Genomic and physiological characterization of Planctopirus sp. isolated from fresh water lake.</title>
        <authorList>
            <person name="Subhash Y."/>
            <person name="Ramana C."/>
        </authorList>
    </citation>
    <scope>NUCLEOTIDE SEQUENCE [LARGE SCALE GENOMIC DNA]</scope>
    <source>
        <strain evidence="3 4">JC280</strain>
    </source>
</reference>
<keyword evidence="2" id="KW-1283">Bacterial microcompartment</keyword>
<evidence type="ECO:0000313" key="4">
    <source>
        <dbReference type="Proteomes" id="UP000094828"/>
    </source>
</evidence>
<dbReference type="AlphaFoldDB" id="A0A1C3EH99"/>
<organism evidence="3 4">
    <name type="scientific">Planctopirus hydrillae</name>
    <dbReference type="NCBI Taxonomy" id="1841610"/>
    <lineage>
        <taxon>Bacteria</taxon>
        <taxon>Pseudomonadati</taxon>
        <taxon>Planctomycetota</taxon>
        <taxon>Planctomycetia</taxon>
        <taxon>Planctomycetales</taxon>
        <taxon>Planctomycetaceae</taxon>
        <taxon>Planctopirus</taxon>
    </lineage>
</organism>
<dbReference type="EMBL" id="LYDR01000063">
    <property type="protein sequence ID" value="ODA32616.1"/>
    <property type="molecule type" value="Genomic_DNA"/>
</dbReference>
<dbReference type="Proteomes" id="UP000094828">
    <property type="component" value="Unassembled WGS sequence"/>
</dbReference>
<dbReference type="PROSITE" id="PS51932">
    <property type="entry name" value="BMV"/>
    <property type="match status" value="1"/>
</dbReference>
<dbReference type="Gene3D" id="2.40.50.220">
    <property type="entry name" value="EutN/Ccml"/>
    <property type="match status" value="1"/>
</dbReference>
<sequence>MQVAKIIGRATSTVKHPSLQGWKLLIAQPLGVNDKPDGAPQLIIDGLGAAQGDLVVITSDGKTVRETVKAEDSPIRYMSLGLVDP</sequence>
<dbReference type="InterPro" id="IPR036677">
    <property type="entry name" value="EutN_CcmL_sf"/>
</dbReference>
<dbReference type="Pfam" id="PF03319">
    <property type="entry name" value="EutN_CcmL"/>
    <property type="match status" value="1"/>
</dbReference>
<dbReference type="PANTHER" id="PTHR36539">
    <property type="entry name" value="ETHANOLAMINE UTILIZATION PROTEIN EUTN"/>
    <property type="match status" value="1"/>
</dbReference>
<gene>
    <name evidence="3" type="ORF">A6X21_19865</name>
</gene>
<dbReference type="OrthoDB" id="278421at2"/>